<organism evidence="2">
    <name type="scientific">marine sediment metagenome</name>
    <dbReference type="NCBI Taxonomy" id="412755"/>
    <lineage>
        <taxon>unclassified sequences</taxon>
        <taxon>metagenomes</taxon>
        <taxon>ecological metagenomes</taxon>
    </lineage>
</organism>
<keyword evidence="1" id="KW-0812">Transmembrane</keyword>
<reference evidence="2" key="1">
    <citation type="journal article" date="2014" name="Front. Microbiol.">
        <title>High frequency of phylogenetically diverse reductive dehalogenase-homologous genes in deep subseafloor sedimentary metagenomes.</title>
        <authorList>
            <person name="Kawai M."/>
            <person name="Futagami T."/>
            <person name="Toyoda A."/>
            <person name="Takaki Y."/>
            <person name="Nishi S."/>
            <person name="Hori S."/>
            <person name="Arai W."/>
            <person name="Tsubouchi T."/>
            <person name="Morono Y."/>
            <person name="Uchiyama I."/>
            <person name="Ito T."/>
            <person name="Fujiyama A."/>
            <person name="Inagaki F."/>
            <person name="Takami H."/>
        </authorList>
    </citation>
    <scope>NUCLEOTIDE SEQUENCE</scope>
    <source>
        <strain evidence="2">Expedition CK06-06</strain>
    </source>
</reference>
<sequence length="135" mass="14701">GPIITMAALFLLICTFISIVGIYNPRFLNKSTILLGDLFSIIVFLMTVMGIIIAAGDLDIYTSWNPDAGFYGAIIGSLLTMIFFSVAFSFTRQGSIQGSKQVSFQESKVSRRITPVGTVQKVTYCHNCGKEVSGE</sequence>
<keyword evidence="1" id="KW-1133">Transmembrane helix</keyword>
<feature type="transmembrane region" description="Helical" evidence="1">
    <location>
        <begin position="68"/>
        <end position="90"/>
    </location>
</feature>
<protein>
    <submittedName>
        <fullName evidence="2">Uncharacterized protein</fullName>
    </submittedName>
</protein>
<comment type="caution">
    <text evidence="2">The sequence shown here is derived from an EMBL/GenBank/DDBJ whole genome shotgun (WGS) entry which is preliminary data.</text>
</comment>
<proteinExistence type="predicted"/>
<gene>
    <name evidence="2" type="ORF">S01H4_61724</name>
</gene>
<keyword evidence="1" id="KW-0472">Membrane</keyword>
<evidence type="ECO:0000256" key="1">
    <source>
        <dbReference type="SAM" id="Phobius"/>
    </source>
</evidence>
<dbReference type="EMBL" id="BART01036667">
    <property type="protein sequence ID" value="GAH13269.1"/>
    <property type="molecule type" value="Genomic_DNA"/>
</dbReference>
<accession>X1E7X4</accession>
<feature type="transmembrane region" description="Helical" evidence="1">
    <location>
        <begin position="6"/>
        <end position="23"/>
    </location>
</feature>
<name>X1E7X4_9ZZZZ</name>
<evidence type="ECO:0000313" key="2">
    <source>
        <dbReference type="EMBL" id="GAH13269.1"/>
    </source>
</evidence>
<feature type="non-terminal residue" evidence="2">
    <location>
        <position position="1"/>
    </location>
</feature>
<feature type="transmembrane region" description="Helical" evidence="1">
    <location>
        <begin position="35"/>
        <end position="56"/>
    </location>
</feature>
<dbReference type="AlphaFoldDB" id="X1E7X4"/>